<comment type="caution">
    <text evidence="2">The sequence shown here is derived from an EMBL/GenBank/DDBJ whole genome shotgun (WGS) entry which is preliminary data.</text>
</comment>
<feature type="region of interest" description="Disordered" evidence="1">
    <location>
        <begin position="1"/>
        <end position="35"/>
    </location>
</feature>
<accession>A0ABS7BM31</accession>
<sequence length="91" mass="9517">MSDEPQPAPRPPRRPYFRPASSVPKLSPESAARESQVVRAATERLGLAGAMAFLNADVGLGARPLKLAAASDEGARQVLDLIALQQPDGAA</sequence>
<protein>
    <recommendedName>
        <fullName evidence="4">Antitoxin Xre/MbcA/ParS-like toxin-binding domain-containing protein</fullName>
    </recommendedName>
</protein>
<gene>
    <name evidence="2" type="ORF">KZ820_07965</name>
</gene>
<evidence type="ECO:0000313" key="3">
    <source>
        <dbReference type="Proteomes" id="UP000759103"/>
    </source>
</evidence>
<dbReference type="Proteomes" id="UP000759103">
    <property type="component" value="Unassembled WGS sequence"/>
</dbReference>
<dbReference type="EMBL" id="JAHXZN010000001">
    <property type="protein sequence ID" value="MBW6530670.1"/>
    <property type="molecule type" value="Genomic_DNA"/>
</dbReference>
<keyword evidence="3" id="KW-1185">Reference proteome</keyword>
<reference evidence="2 3" key="1">
    <citation type="submission" date="2021-07" db="EMBL/GenBank/DDBJ databases">
        <title>Sphingomonas sp.</title>
        <authorList>
            <person name="Feng G."/>
            <person name="Li J."/>
            <person name="Pan M."/>
        </authorList>
    </citation>
    <scope>NUCLEOTIDE SEQUENCE [LARGE SCALE GENOMIC DNA]</scope>
    <source>
        <strain evidence="2 3">RRHST34</strain>
    </source>
</reference>
<name>A0ABS7BM31_9SPHN</name>
<dbReference type="RefSeq" id="WP_219747987.1">
    <property type="nucleotide sequence ID" value="NZ_JAHXZN010000001.1"/>
</dbReference>
<organism evidence="2 3">
    <name type="scientific">Sphingomonas citri</name>
    <dbReference type="NCBI Taxonomy" id="2862499"/>
    <lineage>
        <taxon>Bacteria</taxon>
        <taxon>Pseudomonadati</taxon>
        <taxon>Pseudomonadota</taxon>
        <taxon>Alphaproteobacteria</taxon>
        <taxon>Sphingomonadales</taxon>
        <taxon>Sphingomonadaceae</taxon>
        <taxon>Sphingomonas</taxon>
    </lineage>
</organism>
<evidence type="ECO:0000256" key="1">
    <source>
        <dbReference type="SAM" id="MobiDB-lite"/>
    </source>
</evidence>
<feature type="compositionally biased region" description="Pro residues" evidence="1">
    <location>
        <begin position="1"/>
        <end position="10"/>
    </location>
</feature>
<proteinExistence type="predicted"/>
<evidence type="ECO:0000313" key="2">
    <source>
        <dbReference type="EMBL" id="MBW6530670.1"/>
    </source>
</evidence>
<evidence type="ECO:0008006" key="4">
    <source>
        <dbReference type="Google" id="ProtNLM"/>
    </source>
</evidence>